<dbReference type="AlphaFoldDB" id="A0A085ZWI1"/>
<dbReference type="eggNOG" id="COG3182">
    <property type="taxonomic scope" value="Bacteria"/>
</dbReference>
<dbReference type="OrthoDB" id="6330679at2"/>
<gene>
    <name evidence="2" type="ORF">IX38_05020</name>
</gene>
<evidence type="ECO:0000313" key="2">
    <source>
        <dbReference type="EMBL" id="KFF08795.1"/>
    </source>
</evidence>
<protein>
    <submittedName>
        <fullName evidence="2">Membrane protein</fullName>
    </submittedName>
</protein>
<feature type="transmembrane region" description="Helical" evidence="1">
    <location>
        <begin position="17"/>
        <end position="38"/>
    </location>
</feature>
<keyword evidence="3" id="KW-1185">Reference proteome</keyword>
<evidence type="ECO:0000313" key="3">
    <source>
        <dbReference type="Proteomes" id="UP000028703"/>
    </source>
</evidence>
<proteinExistence type="predicted"/>
<evidence type="ECO:0000256" key="1">
    <source>
        <dbReference type="SAM" id="Phobius"/>
    </source>
</evidence>
<dbReference type="STRING" id="421531.IX38_05020"/>
<dbReference type="Proteomes" id="UP000028703">
    <property type="component" value="Unassembled WGS sequence"/>
</dbReference>
<name>A0A085ZWI1_9FLAO</name>
<keyword evidence="1" id="KW-1133">Transmembrane helix</keyword>
<reference evidence="2 3" key="1">
    <citation type="submission" date="2014-07" db="EMBL/GenBank/DDBJ databases">
        <title>Genome of Chryseobacterium luteum DSM 18605.</title>
        <authorList>
            <person name="Stropko S.J."/>
            <person name="Pipes S.E."/>
            <person name="Newman J.D."/>
        </authorList>
    </citation>
    <scope>NUCLEOTIDE SEQUENCE [LARGE SCALE GENOMIC DNA]</scope>
    <source>
        <strain evidence="2 3">DSM 18605</strain>
    </source>
</reference>
<keyword evidence="1" id="KW-0812">Transmembrane</keyword>
<comment type="caution">
    <text evidence="2">The sequence shown here is derived from an EMBL/GenBank/DDBJ whole genome shotgun (WGS) entry which is preliminary data.</text>
</comment>
<sequence length="171" mass="19655">MDKIKDTRSFMRITHRYLGYFLAGIMAVYSLSGILLVYRDTDFLKKEKKYDKTVAVNLSEKQLGKELKIKGLEVEKTEGTVLYFKQGTYDTTTGKAKYSKKELPFVLDKMVKLHKSQSKDTLSPLNVFFGVSLFFFVISSFWMFNPKTKAFKRGIKFTIAGLIISVILLCI</sequence>
<keyword evidence="1" id="KW-0472">Membrane</keyword>
<organism evidence="2 3">
    <name type="scientific">Chryseobacterium luteum</name>
    <dbReference type="NCBI Taxonomy" id="421531"/>
    <lineage>
        <taxon>Bacteria</taxon>
        <taxon>Pseudomonadati</taxon>
        <taxon>Bacteroidota</taxon>
        <taxon>Flavobacteriia</taxon>
        <taxon>Flavobacteriales</taxon>
        <taxon>Weeksellaceae</taxon>
        <taxon>Chryseobacterium group</taxon>
        <taxon>Chryseobacterium</taxon>
    </lineage>
</organism>
<accession>A0A085ZWI1</accession>
<dbReference type="EMBL" id="JPRO01000002">
    <property type="protein sequence ID" value="KFF08795.1"/>
    <property type="molecule type" value="Genomic_DNA"/>
</dbReference>
<feature type="transmembrane region" description="Helical" evidence="1">
    <location>
        <begin position="125"/>
        <end position="144"/>
    </location>
</feature>
<dbReference type="RefSeq" id="WP_034702309.1">
    <property type="nucleotide sequence ID" value="NZ_JPRO01000002.1"/>
</dbReference>